<dbReference type="InterPro" id="IPR006091">
    <property type="entry name" value="Acyl-CoA_Oxase/DH_mid-dom"/>
</dbReference>
<dbReference type="PANTHER" id="PTHR43884:SF12">
    <property type="entry name" value="ISOVALERYL-COA DEHYDROGENASE, MITOCHONDRIAL-RELATED"/>
    <property type="match status" value="1"/>
</dbReference>
<evidence type="ECO:0000256" key="2">
    <source>
        <dbReference type="ARBA" id="ARBA00009347"/>
    </source>
</evidence>
<feature type="domain" description="Acyl-CoA dehydrogenase/oxidase N-terminal" evidence="9">
    <location>
        <begin position="5"/>
        <end position="114"/>
    </location>
</feature>
<dbReference type="FunFam" id="2.40.110.10:FF:000002">
    <property type="entry name" value="Acyl-CoA dehydrogenase fadE12"/>
    <property type="match status" value="1"/>
</dbReference>
<dbReference type="SUPFAM" id="SSF47203">
    <property type="entry name" value="Acyl-CoA dehydrogenase C-terminal domain-like"/>
    <property type="match status" value="1"/>
</dbReference>
<evidence type="ECO:0000256" key="5">
    <source>
        <dbReference type="ARBA" id="ARBA00023002"/>
    </source>
</evidence>
<dbReference type="InterPro" id="IPR013786">
    <property type="entry name" value="AcylCoA_DH/ox_N"/>
</dbReference>
<dbReference type="Pfam" id="PF02771">
    <property type="entry name" value="Acyl-CoA_dh_N"/>
    <property type="match status" value="1"/>
</dbReference>
<gene>
    <name evidence="10" type="ORF">C2I19_13755</name>
</gene>
<dbReference type="PANTHER" id="PTHR43884">
    <property type="entry name" value="ACYL-COA DEHYDROGENASE"/>
    <property type="match status" value="1"/>
</dbReference>
<feature type="domain" description="Acyl-CoA dehydrogenase/oxidase C-terminal" evidence="7">
    <location>
        <begin position="231"/>
        <end position="374"/>
    </location>
</feature>
<dbReference type="InterPro" id="IPR009100">
    <property type="entry name" value="AcylCoA_DH/oxidase_NM_dom_sf"/>
</dbReference>
<evidence type="ECO:0000256" key="4">
    <source>
        <dbReference type="ARBA" id="ARBA00022827"/>
    </source>
</evidence>
<keyword evidence="5 6" id="KW-0560">Oxidoreductase</keyword>
<dbReference type="Gene3D" id="2.40.110.10">
    <property type="entry name" value="Butyryl-CoA Dehydrogenase, subunit A, domain 2"/>
    <property type="match status" value="1"/>
</dbReference>
<comment type="similarity">
    <text evidence="2 6">Belongs to the acyl-CoA dehydrogenase family.</text>
</comment>
<evidence type="ECO:0000313" key="10">
    <source>
        <dbReference type="EMBL" id="POZ61406.1"/>
    </source>
</evidence>
<dbReference type="RefSeq" id="WP_103903266.1">
    <property type="nucleotide sequence ID" value="NZ_PQWB01000055.1"/>
</dbReference>
<dbReference type="AlphaFoldDB" id="A0A2S5DE83"/>
<organism evidence="10 11">
    <name type="scientific">Chromobacterium alticapitis</name>
    <dbReference type="NCBI Taxonomy" id="2073169"/>
    <lineage>
        <taxon>Bacteria</taxon>
        <taxon>Pseudomonadati</taxon>
        <taxon>Pseudomonadota</taxon>
        <taxon>Betaproteobacteria</taxon>
        <taxon>Neisseriales</taxon>
        <taxon>Chromobacteriaceae</taxon>
        <taxon>Chromobacterium</taxon>
    </lineage>
</organism>
<evidence type="ECO:0000313" key="11">
    <source>
        <dbReference type="Proteomes" id="UP000237082"/>
    </source>
</evidence>
<dbReference type="Gene3D" id="1.10.540.10">
    <property type="entry name" value="Acyl-CoA dehydrogenase/oxidase, N-terminal domain"/>
    <property type="match status" value="1"/>
</dbReference>
<dbReference type="InterPro" id="IPR036250">
    <property type="entry name" value="AcylCo_DH-like_C"/>
</dbReference>
<dbReference type="GO" id="GO:0003995">
    <property type="term" value="F:acyl-CoA dehydrogenase activity"/>
    <property type="evidence" value="ECO:0007669"/>
    <property type="project" value="TreeGrafter"/>
</dbReference>
<evidence type="ECO:0000256" key="6">
    <source>
        <dbReference type="RuleBase" id="RU362125"/>
    </source>
</evidence>
<comment type="caution">
    <text evidence="10">The sequence shown here is derived from an EMBL/GenBank/DDBJ whole genome shotgun (WGS) entry which is preliminary data.</text>
</comment>
<evidence type="ECO:0000259" key="7">
    <source>
        <dbReference type="Pfam" id="PF00441"/>
    </source>
</evidence>
<dbReference type="EMBL" id="PQWB01000055">
    <property type="protein sequence ID" value="POZ61406.1"/>
    <property type="molecule type" value="Genomic_DNA"/>
</dbReference>
<protein>
    <submittedName>
        <fullName evidence="10">Acyl-CoA dehydrogenase</fullName>
    </submittedName>
</protein>
<dbReference type="Pfam" id="PF00441">
    <property type="entry name" value="Acyl-CoA_dh_1"/>
    <property type="match status" value="1"/>
</dbReference>
<name>A0A2S5DE83_9NEIS</name>
<keyword evidence="11" id="KW-1185">Reference proteome</keyword>
<comment type="cofactor">
    <cofactor evidence="1 6">
        <name>FAD</name>
        <dbReference type="ChEBI" id="CHEBI:57692"/>
    </cofactor>
</comment>
<evidence type="ECO:0000259" key="9">
    <source>
        <dbReference type="Pfam" id="PF02771"/>
    </source>
</evidence>
<dbReference type="Pfam" id="PF02770">
    <property type="entry name" value="Acyl-CoA_dh_M"/>
    <property type="match status" value="1"/>
</dbReference>
<dbReference type="Gene3D" id="1.20.140.10">
    <property type="entry name" value="Butyryl-CoA Dehydrogenase, subunit A, domain 3"/>
    <property type="match status" value="1"/>
</dbReference>
<accession>A0A2S5DE83</accession>
<dbReference type="GO" id="GO:0033539">
    <property type="term" value="P:fatty acid beta-oxidation using acyl-CoA dehydrogenase"/>
    <property type="evidence" value="ECO:0007669"/>
    <property type="project" value="TreeGrafter"/>
</dbReference>
<dbReference type="OrthoDB" id="9770681at2"/>
<feature type="domain" description="Acyl-CoA oxidase/dehydrogenase middle" evidence="8">
    <location>
        <begin position="119"/>
        <end position="214"/>
    </location>
</feature>
<dbReference type="GO" id="GO:0050660">
    <property type="term" value="F:flavin adenine dinucleotide binding"/>
    <property type="evidence" value="ECO:0007669"/>
    <property type="project" value="InterPro"/>
</dbReference>
<evidence type="ECO:0000256" key="3">
    <source>
        <dbReference type="ARBA" id="ARBA00022630"/>
    </source>
</evidence>
<evidence type="ECO:0000256" key="1">
    <source>
        <dbReference type="ARBA" id="ARBA00001974"/>
    </source>
</evidence>
<dbReference type="Proteomes" id="UP000237082">
    <property type="component" value="Unassembled WGS sequence"/>
</dbReference>
<sequence>MSTTQLDEFRRHCRDFLAQAATPRVAAWEAQGRVDRDFWEQAGAAGLLGMGVSRELGGRGESDFRYAMILIEELIRAGMSVPGLVSHNDVIASYILTLGTPEQKQRWLPELCSGRAIGAIAITEPHAGSDANELTTRAERQGDRYELNGSKAYITNGHNADLVVVAVKTADAQRGQGISLLVAERGAEGFSRGPLRAKLGWHASDTTDLFFERCLLPADNLLGRENLGSFYFMTAMIRERLSISTVAVASMETALEQTLAYAKARTVFGQPVGSFQHNRFTLAKLDTEIRIARLYLDDAIARFNAGALSLVDAARLKLWVTELQGKVADRCLQLHGAAGYMGESGIGKNWVNSRVQQIYGGTSEVLQELISKSLGL</sequence>
<dbReference type="InterPro" id="IPR046373">
    <property type="entry name" value="Acyl-CoA_Oxase/DH_mid-dom_sf"/>
</dbReference>
<dbReference type="InterPro" id="IPR009075">
    <property type="entry name" value="AcylCo_DH/oxidase_C"/>
</dbReference>
<dbReference type="InterPro" id="IPR037069">
    <property type="entry name" value="AcylCoA_DH/ox_N_sf"/>
</dbReference>
<keyword evidence="4 6" id="KW-0274">FAD</keyword>
<evidence type="ECO:0000259" key="8">
    <source>
        <dbReference type="Pfam" id="PF02770"/>
    </source>
</evidence>
<dbReference type="GO" id="GO:0046359">
    <property type="term" value="P:butyrate catabolic process"/>
    <property type="evidence" value="ECO:0007669"/>
    <property type="project" value="TreeGrafter"/>
</dbReference>
<keyword evidence="3 6" id="KW-0285">Flavoprotein</keyword>
<reference evidence="11" key="1">
    <citation type="submission" date="2018-02" db="EMBL/GenBank/DDBJ databases">
        <authorList>
            <person name="O'Hara-Hanley K."/>
            <person name="Soby S."/>
        </authorList>
    </citation>
    <scope>NUCLEOTIDE SEQUENCE [LARGE SCALE GENOMIC DNA]</scope>
    <source>
        <strain evidence="11">MWU14-2602</strain>
    </source>
</reference>
<dbReference type="SUPFAM" id="SSF56645">
    <property type="entry name" value="Acyl-CoA dehydrogenase NM domain-like"/>
    <property type="match status" value="1"/>
</dbReference>
<proteinExistence type="inferred from homology"/>